<accession>N6X0J1</accession>
<dbReference type="AlphaFoldDB" id="N6X0J1"/>
<dbReference type="Proteomes" id="UP000013165">
    <property type="component" value="Unassembled WGS sequence"/>
</dbReference>
<gene>
    <name evidence="1" type="ORF">J057_00919</name>
</gene>
<dbReference type="HOGENOM" id="CLU_1720135_0_0_6"/>
<dbReference type="OrthoDB" id="7021542at2"/>
<proteinExistence type="predicted"/>
<organism evidence="1 2">
    <name type="scientific">Marinobacter nanhaiticus D15-8W</name>
    <dbReference type="NCBI Taxonomy" id="626887"/>
    <lineage>
        <taxon>Bacteria</taxon>
        <taxon>Pseudomonadati</taxon>
        <taxon>Pseudomonadota</taxon>
        <taxon>Gammaproteobacteria</taxon>
        <taxon>Pseudomonadales</taxon>
        <taxon>Marinobacteraceae</taxon>
        <taxon>Marinobacter</taxon>
    </lineage>
</organism>
<keyword evidence="2" id="KW-1185">Reference proteome</keyword>
<dbReference type="RefSeq" id="WP_004582730.1">
    <property type="nucleotide sequence ID" value="NZ_AP028878.1"/>
</dbReference>
<sequence>MFMTQRMAELTLGKPFGTDQFWEWVESSDEGPWLYVRVKFGRGGIREPGSRIFILSDFDTLGIIVEESWEAFWIDRVTFVVSDKEDQGSGLQTHLVTGLEVAVDRGTLSRLHIFTFADGTQYIEGHYDNIDAIEDKRLIYSAERDTRTLSTS</sequence>
<protein>
    <submittedName>
        <fullName evidence="1">Uncharacterized protein</fullName>
    </submittedName>
</protein>
<evidence type="ECO:0000313" key="2">
    <source>
        <dbReference type="Proteomes" id="UP000013165"/>
    </source>
</evidence>
<evidence type="ECO:0000313" key="1">
    <source>
        <dbReference type="EMBL" id="ENO16957.1"/>
    </source>
</evidence>
<comment type="caution">
    <text evidence="1">The sequence shown here is derived from an EMBL/GenBank/DDBJ whole genome shotgun (WGS) entry which is preliminary data.</text>
</comment>
<name>N6X0J1_9GAMM</name>
<dbReference type="EMBL" id="APLQ01000007">
    <property type="protein sequence ID" value="ENO16957.1"/>
    <property type="molecule type" value="Genomic_DNA"/>
</dbReference>
<reference evidence="1 2" key="1">
    <citation type="journal article" date="2013" name="Genome Announc.">
        <title>Genome Sequence of the Polycyclic Aromatic Hydrocarbon-Degrading Bacterium Strain Marinobacter nanhaiticus D15-8WT.</title>
        <authorList>
            <person name="Cui Z."/>
            <person name="Gao W."/>
            <person name="Li Q."/>
            <person name="Xu G."/>
            <person name="Zheng L."/>
        </authorList>
    </citation>
    <scope>NUCLEOTIDE SEQUENCE [LARGE SCALE GENOMIC DNA]</scope>
    <source>
        <strain evidence="1 2">D15-8W</strain>
    </source>
</reference>